<dbReference type="EMBL" id="JBHUOV010000007">
    <property type="protein sequence ID" value="MFD2824197.1"/>
    <property type="molecule type" value="Genomic_DNA"/>
</dbReference>
<protein>
    <recommendedName>
        <fullName evidence="4">DUF4476 domain-containing protein</fullName>
    </recommendedName>
</protein>
<gene>
    <name evidence="2" type="ORF">ACFS5M_11000</name>
</gene>
<dbReference type="Proteomes" id="UP001597533">
    <property type="component" value="Unassembled WGS sequence"/>
</dbReference>
<sequence>MKPLIKFLFFFITLTTCYCQAPSTLSFTHFETDFFTYQPIQKEGVSDDHFSFAKFVISEVKNELNNDVKNYTAIHYWNIITALDKLKVDKSILIFAFQKMFEKEGSCNYILNFKGKATFYDSIPAMYDFYYSNCQKNN</sequence>
<evidence type="ECO:0000313" key="2">
    <source>
        <dbReference type="EMBL" id="MFD2824197.1"/>
    </source>
</evidence>
<reference evidence="3" key="1">
    <citation type="journal article" date="2019" name="Int. J. Syst. Evol. Microbiol.">
        <title>The Global Catalogue of Microorganisms (GCM) 10K type strain sequencing project: providing services to taxonomists for standard genome sequencing and annotation.</title>
        <authorList>
            <consortium name="The Broad Institute Genomics Platform"/>
            <consortium name="The Broad Institute Genome Sequencing Center for Infectious Disease"/>
            <person name="Wu L."/>
            <person name="Ma J."/>
        </authorList>
    </citation>
    <scope>NUCLEOTIDE SEQUENCE [LARGE SCALE GENOMIC DNA]</scope>
    <source>
        <strain evidence="3">KCTC 32141</strain>
    </source>
</reference>
<feature type="chain" id="PRO_5045694557" description="DUF4476 domain-containing protein" evidence="1">
    <location>
        <begin position="22"/>
        <end position="138"/>
    </location>
</feature>
<organism evidence="2 3">
    <name type="scientific">Lacinutrix iliipiscaria</name>
    <dbReference type="NCBI Taxonomy" id="1230532"/>
    <lineage>
        <taxon>Bacteria</taxon>
        <taxon>Pseudomonadati</taxon>
        <taxon>Bacteroidota</taxon>
        <taxon>Flavobacteriia</taxon>
        <taxon>Flavobacteriales</taxon>
        <taxon>Flavobacteriaceae</taxon>
        <taxon>Lacinutrix</taxon>
    </lineage>
</organism>
<evidence type="ECO:0000313" key="3">
    <source>
        <dbReference type="Proteomes" id="UP001597533"/>
    </source>
</evidence>
<evidence type="ECO:0000256" key="1">
    <source>
        <dbReference type="SAM" id="SignalP"/>
    </source>
</evidence>
<comment type="caution">
    <text evidence="2">The sequence shown here is derived from an EMBL/GenBank/DDBJ whole genome shotgun (WGS) entry which is preliminary data.</text>
</comment>
<keyword evidence="3" id="KW-1185">Reference proteome</keyword>
<accession>A0ABW5WQM0</accession>
<dbReference type="RefSeq" id="WP_183488602.1">
    <property type="nucleotide sequence ID" value="NZ_JBHUOV010000007.1"/>
</dbReference>
<name>A0ABW5WQM0_9FLAO</name>
<proteinExistence type="predicted"/>
<keyword evidence="1" id="KW-0732">Signal</keyword>
<feature type="signal peptide" evidence="1">
    <location>
        <begin position="1"/>
        <end position="21"/>
    </location>
</feature>
<evidence type="ECO:0008006" key="4">
    <source>
        <dbReference type="Google" id="ProtNLM"/>
    </source>
</evidence>